<reference evidence="1 2" key="1">
    <citation type="journal article" date="2022" name="bioRxiv">
        <title>An ancient truncated duplication of the anti-Mullerian hormone receptor type 2 gene is a potential conserved master sex determinant in the Pangasiidae catfish family.</title>
        <authorList>
            <person name="Wen M."/>
            <person name="Pan Q."/>
            <person name="Jouanno E."/>
            <person name="Montfort J."/>
            <person name="Zahm M."/>
            <person name="Cabau C."/>
            <person name="Klopp C."/>
            <person name="Iampietro C."/>
            <person name="Roques C."/>
            <person name="Bouchez O."/>
            <person name="Castinel A."/>
            <person name="Donnadieu C."/>
            <person name="Parrinello H."/>
            <person name="Poncet C."/>
            <person name="Belmonte E."/>
            <person name="Gautier V."/>
            <person name="Avarre J.-C."/>
            <person name="Dugue R."/>
            <person name="Gustiano R."/>
            <person name="Ha T.T.T."/>
            <person name="Campet M."/>
            <person name="Sriphairoj K."/>
            <person name="Ribolli J."/>
            <person name="de Almeida F.L."/>
            <person name="Desvignes T."/>
            <person name="Postlethwait J.H."/>
            <person name="Bucao C.F."/>
            <person name="Robinson-Rechavi M."/>
            <person name="Bobe J."/>
            <person name="Herpin A."/>
            <person name="Guiguen Y."/>
        </authorList>
    </citation>
    <scope>NUCLEOTIDE SEQUENCE [LARGE SCALE GENOMIC DNA]</scope>
    <source>
        <strain evidence="1">YG-Dec2019</strain>
    </source>
</reference>
<sequence length="195" mass="22647">MEDGVVHEQKWCWKNLRWGHCPRWIRCLAPVAALWLVSQEEIHLLKVGGWLLLAWMLWTGLILCVSLLKFLYQYRRQYKQKKVLEKCEIVGKRTGQPHQACLISQQDAGHLLSIVRALLDGLMVSLLQEPVSDPRVSQIQGLLTKLEVLSESIIVPLNNSFLTEERLLQGDKDDKVIKTRVEDRVKHICTYLQER</sequence>
<evidence type="ECO:0000313" key="2">
    <source>
        <dbReference type="Proteomes" id="UP000829447"/>
    </source>
</evidence>
<keyword evidence="2" id="KW-1185">Reference proteome</keyword>
<accession>A0ACC5WKG8</accession>
<proteinExistence type="predicted"/>
<organism evidence="1 2">
    <name type="scientific">Pangasianodon gigas</name>
    <name type="common">Mekong giant catfish</name>
    <name type="synonym">Pangasius gigas</name>
    <dbReference type="NCBI Taxonomy" id="30993"/>
    <lineage>
        <taxon>Eukaryota</taxon>
        <taxon>Metazoa</taxon>
        <taxon>Chordata</taxon>
        <taxon>Craniata</taxon>
        <taxon>Vertebrata</taxon>
        <taxon>Euteleostomi</taxon>
        <taxon>Actinopterygii</taxon>
        <taxon>Neopterygii</taxon>
        <taxon>Teleostei</taxon>
        <taxon>Ostariophysi</taxon>
        <taxon>Siluriformes</taxon>
        <taxon>Pangasiidae</taxon>
        <taxon>Pangasianodon</taxon>
    </lineage>
</organism>
<evidence type="ECO:0000313" key="1">
    <source>
        <dbReference type="EMBL" id="MCI4379325.1"/>
    </source>
</evidence>
<gene>
    <name evidence="1" type="ORF">PGIGA_G00226750</name>
</gene>
<name>A0ACC5WKG8_PANGG</name>
<dbReference type="Proteomes" id="UP000829447">
    <property type="component" value="Linkage Group LG6"/>
</dbReference>
<comment type="caution">
    <text evidence="1">The sequence shown here is derived from an EMBL/GenBank/DDBJ whole genome shotgun (WGS) entry which is preliminary data.</text>
</comment>
<protein>
    <submittedName>
        <fullName evidence="1">Uncharacterized protein</fullName>
    </submittedName>
</protein>
<dbReference type="EMBL" id="CM040459">
    <property type="protein sequence ID" value="MCI4379325.1"/>
    <property type="molecule type" value="Genomic_DNA"/>
</dbReference>